<sequence length="493" mass="55834">MSSQALSQDWLNTFISSYSLLTDEDKNFVLDSIIAASGPNQLFMLSTKLKDFVFRDFISFLPPEIAFQILQYIDGKQLLVCCQVCKSWNERINNSQKLWRSLAENEGAVVADKTNDFETLSKPEKRNYTFDRSQCYKILYMHTLSVLKGLSTGHSIRINENYIEKGSWRITSVKYLFGNIVTGCDDHTVQVWSVPDGLSLIMVSTHSVSCLTMTDTHLFTASFNANAESWDLATGYHCQTFCGHTSAVIAIDVTPDKCYLLTGSVDKTAKLWHLNNDSSLLVKTFNLHADWVFHVKFLPNFNDDLHFLTCDSLLVNIQLVTVNGDIKASYHIHLFETCSRFTSFYHSKHDPYQLYICQWTEEKKSSHLSCYKIRPKLNVAEKDFHFQIPLSSLKAYLLGAGQKFAVIMCSISRKDFHVVDIIRRSVVATITTPDFCMLTRNGSSVTLCNTSWLDGLNFGEINEQTPVFAASVGRNTVILGTWTKCVGSLTEKD</sequence>
<keyword evidence="2" id="KW-0677">Repeat</keyword>
<dbReference type="EMBL" id="CAXITT010000001">
    <property type="protein sequence ID" value="CAL1525967.1"/>
    <property type="molecule type" value="Genomic_DNA"/>
</dbReference>
<protein>
    <recommendedName>
        <fullName evidence="4">F-box domain-containing protein</fullName>
    </recommendedName>
</protein>
<keyword evidence="1 3" id="KW-0853">WD repeat</keyword>
<dbReference type="SMART" id="SM00320">
    <property type="entry name" value="WD40"/>
    <property type="match status" value="4"/>
</dbReference>
<dbReference type="SMART" id="SM00256">
    <property type="entry name" value="FBOX"/>
    <property type="match status" value="1"/>
</dbReference>
<proteinExistence type="predicted"/>
<reference evidence="5 6" key="1">
    <citation type="submission" date="2024-04" db="EMBL/GenBank/DDBJ databases">
        <authorList>
            <consortium name="Genoscope - CEA"/>
            <person name="William W."/>
        </authorList>
    </citation>
    <scope>NUCLEOTIDE SEQUENCE [LARGE SCALE GENOMIC DNA]</scope>
</reference>
<feature type="domain" description="F-box" evidence="4">
    <location>
        <begin position="55"/>
        <end position="102"/>
    </location>
</feature>
<name>A0AAV2GZI9_LYMST</name>
<dbReference type="CDD" id="cd22131">
    <property type="entry name" value="F-box_FBXW2"/>
    <property type="match status" value="1"/>
</dbReference>
<dbReference type="InterPro" id="IPR001680">
    <property type="entry name" value="WD40_rpt"/>
</dbReference>
<evidence type="ECO:0000259" key="4">
    <source>
        <dbReference type="PROSITE" id="PS50181"/>
    </source>
</evidence>
<dbReference type="PROSITE" id="PS50082">
    <property type="entry name" value="WD_REPEATS_2"/>
    <property type="match status" value="1"/>
</dbReference>
<feature type="repeat" description="WD" evidence="3">
    <location>
        <begin position="241"/>
        <end position="282"/>
    </location>
</feature>
<dbReference type="Gene3D" id="2.130.10.10">
    <property type="entry name" value="YVTN repeat-like/Quinoprotein amine dehydrogenase"/>
    <property type="match status" value="1"/>
</dbReference>
<evidence type="ECO:0000256" key="3">
    <source>
        <dbReference type="PROSITE-ProRule" id="PRU00221"/>
    </source>
</evidence>
<dbReference type="PROSITE" id="PS50294">
    <property type="entry name" value="WD_REPEATS_REGION"/>
    <property type="match status" value="1"/>
</dbReference>
<gene>
    <name evidence="5" type="ORF">GSLYS_00000144001</name>
</gene>
<dbReference type="AlphaFoldDB" id="A0AAV2GZI9"/>
<comment type="caution">
    <text evidence="5">The sequence shown here is derived from an EMBL/GenBank/DDBJ whole genome shotgun (WGS) entry which is preliminary data.</text>
</comment>
<accession>A0AAV2GZI9</accession>
<evidence type="ECO:0000313" key="5">
    <source>
        <dbReference type="EMBL" id="CAL1525967.1"/>
    </source>
</evidence>
<dbReference type="Proteomes" id="UP001497497">
    <property type="component" value="Unassembled WGS sequence"/>
</dbReference>
<dbReference type="InterPro" id="IPR015943">
    <property type="entry name" value="WD40/YVTN_repeat-like_dom_sf"/>
</dbReference>
<evidence type="ECO:0000256" key="1">
    <source>
        <dbReference type="ARBA" id="ARBA00022574"/>
    </source>
</evidence>
<dbReference type="InterPro" id="IPR001810">
    <property type="entry name" value="F-box_dom"/>
</dbReference>
<dbReference type="Pfam" id="PF12937">
    <property type="entry name" value="F-box-like"/>
    <property type="match status" value="1"/>
</dbReference>
<dbReference type="PROSITE" id="PS50181">
    <property type="entry name" value="FBOX"/>
    <property type="match status" value="1"/>
</dbReference>
<dbReference type="PANTHER" id="PTHR44436:SF1">
    <property type="entry name" value="F-BOX_WD REPEAT-CONTAINING PROTEIN 2"/>
    <property type="match status" value="1"/>
</dbReference>
<organism evidence="5 6">
    <name type="scientific">Lymnaea stagnalis</name>
    <name type="common">Great pond snail</name>
    <name type="synonym">Helix stagnalis</name>
    <dbReference type="NCBI Taxonomy" id="6523"/>
    <lineage>
        <taxon>Eukaryota</taxon>
        <taxon>Metazoa</taxon>
        <taxon>Spiralia</taxon>
        <taxon>Lophotrochozoa</taxon>
        <taxon>Mollusca</taxon>
        <taxon>Gastropoda</taxon>
        <taxon>Heterobranchia</taxon>
        <taxon>Euthyneura</taxon>
        <taxon>Panpulmonata</taxon>
        <taxon>Hygrophila</taxon>
        <taxon>Lymnaeoidea</taxon>
        <taxon>Lymnaeidae</taxon>
        <taxon>Lymnaea</taxon>
    </lineage>
</organism>
<dbReference type="SUPFAM" id="SSF50978">
    <property type="entry name" value="WD40 repeat-like"/>
    <property type="match status" value="1"/>
</dbReference>
<keyword evidence="6" id="KW-1185">Reference proteome</keyword>
<dbReference type="PANTHER" id="PTHR44436">
    <property type="entry name" value="F-BOX/WD REPEAT-CONTAINING PROTEIN 2"/>
    <property type="match status" value="1"/>
</dbReference>
<dbReference type="SUPFAM" id="SSF81383">
    <property type="entry name" value="F-box domain"/>
    <property type="match status" value="1"/>
</dbReference>
<dbReference type="InterPro" id="IPR036047">
    <property type="entry name" value="F-box-like_dom_sf"/>
</dbReference>
<dbReference type="InterPro" id="IPR042627">
    <property type="entry name" value="FBXW2"/>
</dbReference>
<evidence type="ECO:0000256" key="2">
    <source>
        <dbReference type="ARBA" id="ARBA00022737"/>
    </source>
</evidence>
<dbReference type="Pfam" id="PF00400">
    <property type="entry name" value="WD40"/>
    <property type="match status" value="2"/>
</dbReference>
<dbReference type="InterPro" id="IPR036322">
    <property type="entry name" value="WD40_repeat_dom_sf"/>
</dbReference>
<dbReference type="Gene3D" id="1.20.1280.50">
    <property type="match status" value="1"/>
</dbReference>
<evidence type="ECO:0000313" key="6">
    <source>
        <dbReference type="Proteomes" id="UP001497497"/>
    </source>
</evidence>